<keyword evidence="1" id="KW-0472">Membrane</keyword>
<dbReference type="EMBL" id="PZCM01000006">
    <property type="protein sequence ID" value="PTG27296.1"/>
    <property type="molecule type" value="Genomic_DNA"/>
</dbReference>
<dbReference type="EMBL" id="PZAO01000027">
    <property type="protein sequence ID" value="PTG68626.1"/>
    <property type="molecule type" value="Genomic_DNA"/>
</dbReference>
<dbReference type="Pfam" id="PF07670">
    <property type="entry name" value="Gate"/>
    <property type="match status" value="2"/>
</dbReference>
<dbReference type="RefSeq" id="WP_037576717.1">
    <property type="nucleotide sequence ID" value="NZ_CP133244.1"/>
</dbReference>
<evidence type="ECO:0000313" key="4">
    <source>
        <dbReference type="EMBL" id="PTG13287.1"/>
    </source>
</evidence>
<dbReference type="EMBL" id="JAVGJF010000034">
    <property type="protein sequence ID" value="MDQ7175658.1"/>
    <property type="molecule type" value="Genomic_DNA"/>
</dbReference>
<dbReference type="Proteomes" id="UP000242144">
    <property type="component" value="Unassembled WGS sequence"/>
</dbReference>
<dbReference type="EMBL" id="PZBZ01000038">
    <property type="protein sequence ID" value="PTG13287.1"/>
    <property type="molecule type" value="Genomic_DNA"/>
</dbReference>
<keyword evidence="7" id="KW-1185">Reference proteome</keyword>
<feature type="transmembrane region" description="Helical" evidence="1">
    <location>
        <begin position="143"/>
        <end position="170"/>
    </location>
</feature>
<keyword evidence="1" id="KW-0812">Transmembrane</keyword>
<evidence type="ECO:0000259" key="2">
    <source>
        <dbReference type="Pfam" id="PF07670"/>
    </source>
</evidence>
<comment type="caution">
    <text evidence="4">The sequence shown here is derived from an EMBL/GenBank/DDBJ whole genome shotgun (WGS) entry which is preliminary data.</text>
</comment>
<feature type="transmembrane region" description="Helical" evidence="1">
    <location>
        <begin position="318"/>
        <end position="338"/>
    </location>
</feature>
<evidence type="ECO:0000313" key="9">
    <source>
        <dbReference type="Proteomes" id="UP000242704"/>
    </source>
</evidence>
<protein>
    <submittedName>
        <fullName evidence="4">Ferrous iron transporter B</fullName>
    </submittedName>
    <submittedName>
        <fullName evidence="3">Nucleoside recognition domain-containing protein</fullName>
    </submittedName>
</protein>
<feature type="transmembrane region" description="Helical" evidence="1">
    <location>
        <begin position="345"/>
        <end position="364"/>
    </location>
</feature>
<dbReference type="AlphaFoldDB" id="A0AAE5W8I2"/>
<dbReference type="InterPro" id="IPR011642">
    <property type="entry name" value="Gate_dom"/>
</dbReference>
<evidence type="ECO:0000313" key="3">
    <source>
        <dbReference type="EMBL" id="MDQ7175658.1"/>
    </source>
</evidence>
<evidence type="ECO:0000313" key="8">
    <source>
        <dbReference type="Proteomes" id="UP000242144"/>
    </source>
</evidence>
<gene>
    <name evidence="5" type="ORF">BU638_06450</name>
    <name evidence="4" type="ORF">BU653_07780</name>
    <name evidence="6" type="ORF">BU676_09940</name>
    <name evidence="3" type="ORF">RCF65_06610</name>
</gene>
<dbReference type="GO" id="GO:0015093">
    <property type="term" value="F:ferrous iron transmembrane transporter activity"/>
    <property type="evidence" value="ECO:0007669"/>
    <property type="project" value="TreeGrafter"/>
</dbReference>
<organism evidence="4 9">
    <name type="scientific">Staphylococcus chromogenes</name>
    <name type="common">Staphylococcus hyicus subsp. chromogenes</name>
    <dbReference type="NCBI Taxonomy" id="46126"/>
    <lineage>
        <taxon>Bacteria</taxon>
        <taxon>Bacillati</taxon>
        <taxon>Bacillota</taxon>
        <taxon>Bacilli</taxon>
        <taxon>Bacillales</taxon>
        <taxon>Staphylococcaceae</taxon>
        <taxon>Staphylococcus</taxon>
    </lineage>
</organism>
<feature type="transmembrane region" description="Helical" evidence="1">
    <location>
        <begin position="254"/>
        <end position="275"/>
    </location>
</feature>
<reference evidence="3 10" key="3">
    <citation type="submission" date="2023-08" db="EMBL/GenBank/DDBJ databases">
        <title>Whole genome sequencing of Staphylococcus chromogenes NNSch 2386.</title>
        <authorList>
            <person name="Kropotov V.S."/>
            <person name="Boriskina E.V."/>
            <person name="Gordinskaya N.A."/>
            <person name="Shkurkina I.S."/>
            <person name="Kryazhev D.V."/>
            <person name="Alekseeva A.E."/>
            <person name="Makhova M.A."/>
        </authorList>
    </citation>
    <scope>NUCLEOTIDE SEQUENCE [LARGE SCALE GENOMIC DNA]</scope>
    <source>
        <strain evidence="3 10">NNSch 2386</strain>
    </source>
</reference>
<evidence type="ECO:0000256" key="1">
    <source>
        <dbReference type="SAM" id="Phobius"/>
    </source>
</evidence>
<feature type="transmembrane region" description="Helical" evidence="1">
    <location>
        <begin position="384"/>
        <end position="405"/>
    </location>
</feature>
<feature type="transmembrane region" description="Helical" evidence="1">
    <location>
        <begin position="88"/>
        <end position="106"/>
    </location>
</feature>
<proteinExistence type="predicted"/>
<dbReference type="PANTHER" id="PTHR43185:SF1">
    <property type="entry name" value="FE(2+) TRANSPORTER FEOB"/>
    <property type="match status" value="1"/>
</dbReference>
<feature type="domain" description="Nucleoside transporter/FeoB GTPase Gate" evidence="2">
    <location>
        <begin position="153"/>
        <end position="248"/>
    </location>
</feature>
<dbReference type="Proteomes" id="UP000242008">
    <property type="component" value="Unassembled WGS sequence"/>
</dbReference>
<dbReference type="Proteomes" id="UP000242704">
    <property type="component" value="Unassembled WGS sequence"/>
</dbReference>
<evidence type="ECO:0000313" key="7">
    <source>
        <dbReference type="Proteomes" id="UP000242008"/>
    </source>
</evidence>
<feature type="transmembrane region" description="Helical" evidence="1">
    <location>
        <begin position="426"/>
        <end position="446"/>
    </location>
</feature>
<evidence type="ECO:0000313" key="10">
    <source>
        <dbReference type="Proteomes" id="UP001240157"/>
    </source>
</evidence>
<feature type="domain" description="Nucleoside transporter/FeoB GTPase Gate" evidence="2">
    <location>
        <begin position="313"/>
        <end position="415"/>
    </location>
</feature>
<reference evidence="7 8" key="1">
    <citation type="journal article" date="2016" name="Front. Microbiol.">
        <title>Comprehensive Phylogenetic Analysis of Bovine Non-aureus Staphylococci Species Based on Whole-Genome Sequencing.</title>
        <authorList>
            <person name="Naushad S."/>
            <person name="Barkema H.W."/>
            <person name="Luby C."/>
            <person name="Condas L.A."/>
            <person name="Nobrega D.B."/>
            <person name="Carson D.A."/>
            <person name="De Buck J."/>
        </authorList>
    </citation>
    <scope>NUCLEOTIDE SEQUENCE [LARGE SCALE GENOMIC DNA]</scope>
    <source>
        <strain evidence="5 8">SNUC 105</strain>
        <strain evidence="6 7">SNUC 1363</strain>
        <strain evidence="4 9">SNUC 505</strain>
    </source>
</reference>
<evidence type="ECO:0000313" key="5">
    <source>
        <dbReference type="EMBL" id="PTG27296.1"/>
    </source>
</evidence>
<sequence>MLEVTFNVHTGACSPIPEETHELRLTHLQRLTHAEQLRLRRYIIKHRLDVGIHIPLTSTPAQTRQIIDVLEQFVKENRQHAPRGYEGLIGWSLIALMFAVPIYLAYHLSGYLEAHIFEPLLTWLSALPNIQQPWLQQILFGDYGILSLGTYSFVWALPVVILMSISTAVLEHSGLKAYVMNAIEPSMRRIGLNGMDIVPLLEGFGCNAAAVTQAAHQCSACTKARCVSLIGFGTSCSYQIGATLSIFNTAHMSWLFVPYLCMVFIGGVIHNRIWYPPQNGGLSTPMPPYQGMHWPWSRAFIKQIGATIQMFIVQAMPIFIGICFIVSLLSFTPILEMLAKAFAPLLRWVQLPTDLATGIFFSMIRKDGMLLFNTNHGALIQSLSPIQLLMVVFLASTITACSVTMTMMVRHFGSKIASQMIAKQMLTSIGCVVILFIGLQVWQFIISHL</sequence>
<dbReference type="InterPro" id="IPR050860">
    <property type="entry name" value="FeoB_GTPase"/>
</dbReference>
<name>A0AAE5W8I2_STACR</name>
<accession>A0AAE5W8I2</accession>
<keyword evidence="1" id="KW-1133">Transmembrane helix</keyword>
<dbReference type="Proteomes" id="UP001240157">
    <property type="component" value="Unassembled WGS sequence"/>
</dbReference>
<dbReference type="PANTHER" id="PTHR43185">
    <property type="entry name" value="FERROUS IRON TRANSPORT PROTEIN B"/>
    <property type="match status" value="1"/>
</dbReference>
<dbReference type="GO" id="GO:0005886">
    <property type="term" value="C:plasma membrane"/>
    <property type="evidence" value="ECO:0007669"/>
    <property type="project" value="TreeGrafter"/>
</dbReference>
<evidence type="ECO:0000313" key="6">
    <source>
        <dbReference type="EMBL" id="PTG68626.1"/>
    </source>
</evidence>
<reference evidence="4" key="2">
    <citation type="submission" date="2018-03" db="EMBL/GenBank/DDBJ databases">
        <authorList>
            <person name="Naushad S."/>
        </authorList>
    </citation>
    <scope>NUCLEOTIDE SEQUENCE</scope>
    <source>
        <strain evidence="5">SNUC 105</strain>
        <strain evidence="6">SNUC 1363</strain>
        <strain evidence="4">SNUC 505</strain>
    </source>
</reference>